<evidence type="ECO:0000259" key="2">
    <source>
        <dbReference type="Pfam" id="PF07971"/>
    </source>
</evidence>
<dbReference type="GO" id="GO:0000224">
    <property type="term" value="F:peptide-N4-(N-acetyl-beta-glucosaminyl)asparagine amidase activity"/>
    <property type="evidence" value="ECO:0007669"/>
    <property type="project" value="TreeGrafter"/>
</dbReference>
<feature type="domain" description="Glycosyl hydrolase family 92" evidence="2">
    <location>
        <begin position="315"/>
        <end position="803"/>
    </location>
</feature>
<evidence type="ECO:0000313" key="5">
    <source>
        <dbReference type="Proteomes" id="UP001316803"/>
    </source>
</evidence>
<dbReference type="FunFam" id="3.30.2080.10:FF:000001">
    <property type="entry name" value="Alpha-1,2-mannosidase subfamily"/>
    <property type="match status" value="1"/>
</dbReference>
<dbReference type="GO" id="GO:0030246">
    <property type="term" value="F:carbohydrate binding"/>
    <property type="evidence" value="ECO:0007669"/>
    <property type="project" value="InterPro"/>
</dbReference>
<dbReference type="InterPro" id="IPR050883">
    <property type="entry name" value="PNGase"/>
</dbReference>
<dbReference type="Gene3D" id="2.70.98.10">
    <property type="match status" value="1"/>
</dbReference>
<dbReference type="InterPro" id="IPR041371">
    <property type="entry name" value="GH92_N"/>
</dbReference>
<dbReference type="PANTHER" id="PTHR12143:SF27">
    <property type="entry name" value="ALPHA-1,2-MANNOSIDASE FAMILY PROTEIN (AFU_ORTHOLOGUE AFUA_5G10520)"/>
    <property type="match status" value="1"/>
</dbReference>
<dbReference type="InterPro" id="IPR014718">
    <property type="entry name" value="GH-type_carb-bd"/>
</dbReference>
<dbReference type="InterPro" id="IPR005887">
    <property type="entry name" value="GH92_a_mannosidase_put"/>
</dbReference>
<feature type="signal peptide" evidence="1">
    <location>
        <begin position="1"/>
        <end position="18"/>
    </location>
</feature>
<evidence type="ECO:0008006" key="6">
    <source>
        <dbReference type="Google" id="ProtNLM"/>
    </source>
</evidence>
<evidence type="ECO:0000313" key="4">
    <source>
        <dbReference type="EMBL" id="KAK5948094.1"/>
    </source>
</evidence>
<dbReference type="InterPro" id="IPR012939">
    <property type="entry name" value="Glyco_hydro_92"/>
</dbReference>
<dbReference type="Gene3D" id="3.30.2080.10">
    <property type="entry name" value="GH92 mannosidase domain"/>
    <property type="match status" value="1"/>
</dbReference>
<accession>A0AAN8I275</accession>
<dbReference type="FunFam" id="1.20.1050.60:FF:000002">
    <property type="entry name" value="Glycosyl hydrolase family 92"/>
    <property type="match status" value="1"/>
</dbReference>
<dbReference type="Pfam" id="PF07971">
    <property type="entry name" value="Glyco_hydro_92"/>
    <property type="match status" value="1"/>
</dbReference>
<evidence type="ECO:0000256" key="1">
    <source>
        <dbReference type="SAM" id="SignalP"/>
    </source>
</evidence>
<comment type="caution">
    <text evidence="4">The sequence shown here is derived from an EMBL/GenBank/DDBJ whole genome shotgun (WGS) entry which is preliminary data.</text>
</comment>
<dbReference type="Gene3D" id="1.20.1610.10">
    <property type="entry name" value="alpha-1,2-mannosidases domains"/>
    <property type="match status" value="1"/>
</dbReference>
<dbReference type="Gene3D" id="1.20.1050.60">
    <property type="entry name" value="alpha-1,2-mannosidase"/>
    <property type="match status" value="1"/>
</dbReference>
<dbReference type="InterPro" id="IPR008928">
    <property type="entry name" value="6-hairpin_glycosidase_sf"/>
</dbReference>
<feature type="domain" description="Glycosyl hydrolase family 92 N-terminal" evidence="3">
    <location>
        <begin position="37"/>
        <end position="309"/>
    </location>
</feature>
<proteinExistence type="predicted"/>
<organism evidence="4 5">
    <name type="scientific">Knufia fluminis</name>
    <dbReference type="NCBI Taxonomy" id="191047"/>
    <lineage>
        <taxon>Eukaryota</taxon>
        <taxon>Fungi</taxon>
        <taxon>Dikarya</taxon>
        <taxon>Ascomycota</taxon>
        <taxon>Pezizomycotina</taxon>
        <taxon>Eurotiomycetes</taxon>
        <taxon>Chaetothyriomycetidae</taxon>
        <taxon>Chaetothyriales</taxon>
        <taxon>Trichomeriaceae</taxon>
        <taxon>Knufia</taxon>
    </lineage>
</organism>
<sequence length="847" mass="93564">MAYHSILFAASLVGSVLSHGFDRSPQAETGSVDYSQFVNPLIGSEGPIPGQAFGGGDIFVGGAVPFGVVKVGIDTYEQNLSLSTINGGYTPRGLVTGVSMMHESGTGGAPKYGIVSQMPLITIEAPVNILDNTTYWQNRTGNDTARVGYFSTRLENGVTISLSGARHSGIMQYQYPSGEKHVLVDVSHYLPAYGSYNSQSFLGGEIELQDDGRQYTGYGQYGGGFGEGAPMRVYFCGEFEEVPNQARTWRARNTDPYQRQHVFSNEPYGMPTYGNSSEQSGFLLDRVGAVFSWSNTSASNSVTSKVGISFISAEKACTFKDSEIRSWNINDTVQAAVDEWNNDVFSKVQVPLGTSQNQTNVILMYSSLYFMHLMPSDRTGENPLWQSEEPYWDDFYTAWDIFRNTVSLYHLLQPTYYEGMIRALIDIWRYEGYMPDGRSGNYNGLTQGGSNADNILADAYVKSLKGSINWTAGYQAMVKDAEVVPYNTFSILDLTGSVKEGRGALYDWIPLGYLSADGSARSLSRSVEYALNDFALYQVAQGEAPDDAQKYLNRSAQWQNNWSHNATSVNTTPSFTGFLAPRLQNGMFNLSDYNPALCGGCEWDSISYEATPFEYSFVVPHDLETLIDFMGGAAAFEGRLDYVFMPNTSQQNLGANGAGINTIINIGNEPDFATPYLYNYLNKQHKSVERSRALANQYYHNSNNGVPGNSDAGAINSWLIWQMLGIYPIVTQPVYLLESPWFSDINMTINNNATLRIVAHDLDNNDSHYVQSVKINGQVWNKNWFEHADIMVNGGTIEFFMGSNQTIWETGNVPPSPGHGGKPNANGTYAMAETIGVKKLRRRDLGF</sequence>
<keyword evidence="1" id="KW-0732">Signal</keyword>
<protein>
    <recommendedName>
        <fullName evidence="6">Glycoside hydrolase family 92 protein</fullName>
    </recommendedName>
</protein>
<dbReference type="GO" id="GO:0006516">
    <property type="term" value="P:glycoprotein catabolic process"/>
    <property type="evidence" value="ECO:0007669"/>
    <property type="project" value="TreeGrafter"/>
</dbReference>
<dbReference type="SUPFAM" id="SSF48208">
    <property type="entry name" value="Six-hairpin glycosidases"/>
    <property type="match status" value="1"/>
</dbReference>
<dbReference type="NCBIfam" id="TIGR01180">
    <property type="entry name" value="aman2_put"/>
    <property type="match status" value="1"/>
</dbReference>
<dbReference type="PANTHER" id="PTHR12143">
    <property type="entry name" value="PEPTIDE N-GLYCANASE PNGASE -RELATED"/>
    <property type="match status" value="1"/>
</dbReference>
<dbReference type="Proteomes" id="UP001316803">
    <property type="component" value="Unassembled WGS sequence"/>
</dbReference>
<dbReference type="AlphaFoldDB" id="A0AAN8I275"/>
<dbReference type="FunFam" id="2.70.98.10:FF:000028">
    <property type="entry name" value="Alpha-1,2-mannosidase family protein (AFU_orthologue AFUA_5G10520)"/>
    <property type="match status" value="1"/>
</dbReference>
<gene>
    <name evidence="4" type="ORF">OHC33_010842</name>
</gene>
<evidence type="ECO:0000259" key="3">
    <source>
        <dbReference type="Pfam" id="PF17678"/>
    </source>
</evidence>
<name>A0AAN8I275_9EURO</name>
<dbReference type="Pfam" id="PF17678">
    <property type="entry name" value="Glyco_hydro_92N"/>
    <property type="match status" value="1"/>
</dbReference>
<keyword evidence="5" id="KW-1185">Reference proteome</keyword>
<dbReference type="GO" id="GO:0005975">
    <property type="term" value="P:carbohydrate metabolic process"/>
    <property type="evidence" value="ECO:0007669"/>
    <property type="project" value="InterPro"/>
</dbReference>
<reference evidence="4 5" key="1">
    <citation type="submission" date="2022-12" db="EMBL/GenBank/DDBJ databases">
        <title>Genomic features and morphological characterization of a novel Knufia sp. strain isolated from spacecraft assembly facility.</title>
        <authorList>
            <person name="Teixeira M."/>
            <person name="Chander A.M."/>
            <person name="Stajich J.E."/>
            <person name="Venkateswaran K."/>
        </authorList>
    </citation>
    <scope>NUCLEOTIDE SEQUENCE [LARGE SCALE GENOMIC DNA]</scope>
    <source>
        <strain evidence="4 5">FJI-L2-BK-P2</strain>
    </source>
</reference>
<feature type="chain" id="PRO_5042874510" description="Glycoside hydrolase family 92 protein" evidence="1">
    <location>
        <begin position="19"/>
        <end position="847"/>
    </location>
</feature>
<dbReference type="EMBL" id="JAKLMC020000053">
    <property type="protein sequence ID" value="KAK5948094.1"/>
    <property type="molecule type" value="Genomic_DNA"/>
</dbReference>
<dbReference type="GO" id="GO:0005634">
    <property type="term" value="C:nucleus"/>
    <property type="evidence" value="ECO:0007669"/>
    <property type="project" value="TreeGrafter"/>
</dbReference>
<dbReference type="GO" id="GO:0005829">
    <property type="term" value="C:cytosol"/>
    <property type="evidence" value="ECO:0007669"/>
    <property type="project" value="TreeGrafter"/>
</dbReference>